<protein>
    <submittedName>
        <fullName evidence="6">CDC73</fullName>
    </submittedName>
</protein>
<keyword evidence="3" id="KW-0804">Transcription</keyword>
<keyword evidence="7" id="KW-1185">Reference proteome</keyword>
<dbReference type="InterPro" id="IPR007852">
    <property type="entry name" value="Cdc73/Parafibromin"/>
</dbReference>
<comment type="caution">
    <text evidence="6">The sequence shown here is derived from an EMBL/GenBank/DDBJ whole genome shotgun (WGS) entry which is preliminary data.</text>
</comment>
<evidence type="ECO:0000256" key="2">
    <source>
        <dbReference type="ARBA" id="ARBA00010427"/>
    </source>
</evidence>
<dbReference type="InterPro" id="IPR038103">
    <property type="entry name" value="CDC73_C_sf"/>
</dbReference>
<dbReference type="Gene3D" id="3.40.50.11990">
    <property type="entry name" value="RNA polymerase II accessory factor, Cdc73 C-terminal domain"/>
    <property type="match status" value="1"/>
</dbReference>
<dbReference type="AlphaFoldDB" id="A0AAD5BIS5"/>
<comment type="similarity">
    <text evidence="2">Belongs to the CDC73 family.</text>
</comment>
<dbReference type="GO" id="GO:0000993">
    <property type="term" value="F:RNA polymerase II complex binding"/>
    <property type="evidence" value="ECO:0007669"/>
    <property type="project" value="TreeGrafter"/>
</dbReference>
<dbReference type="PANTHER" id="PTHR12466">
    <property type="entry name" value="CDC73 DOMAIN PROTEIN"/>
    <property type="match status" value="1"/>
</dbReference>
<name>A0AAD5BIS5_9ASCO</name>
<dbReference type="GeneID" id="76148600"/>
<dbReference type="PANTHER" id="PTHR12466:SF8">
    <property type="entry name" value="PARAFIBROMIN"/>
    <property type="match status" value="1"/>
</dbReference>
<keyword evidence="4" id="KW-0539">Nucleus</keyword>
<dbReference type="Proteomes" id="UP001204833">
    <property type="component" value="Unassembled WGS sequence"/>
</dbReference>
<feature type="domain" description="Cell division control protein 73 C-terminal" evidence="5">
    <location>
        <begin position="207"/>
        <end position="359"/>
    </location>
</feature>
<dbReference type="GO" id="GO:0032968">
    <property type="term" value="P:positive regulation of transcription elongation by RNA polymerase II"/>
    <property type="evidence" value="ECO:0007669"/>
    <property type="project" value="TreeGrafter"/>
</dbReference>
<reference evidence="6 7" key="1">
    <citation type="journal article" date="2022" name="DNA Res.">
        <title>Genome analysis of five recently described species of the CUG-Ser clade uncovers Candida theae as a new hybrid lineage with pathogenic potential in the Candida parapsilosis species complex.</title>
        <authorList>
            <person name="Mixao V."/>
            <person name="Del Olmo V."/>
            <person name="Hegedusova E."/>
            <person name="Saus E."/>
            <person name="Pryszcz L."/>
            <person name="Cillingova A."/>
            <person name="Nosek J."/>
            <person name="Gabaldon T."/>
        </authorList>
    </citation>
    <scope>NUCLEOTIDE SEQUENCE [LARGE SCALE GENOMIC DNA]</scope>
    <source>
        <strain evidence="6 7">CBS 12239</strain>
    </source>
</reference>
<dbReference type="InterPro" id="IPR031336">
    <property type="entry name" value="CDC73_C"/>
</dbReference>
<evidence type="ECO:0000256" key="4">
    <source>
        <dbReference type="ARBA" id="ARBA00023242"/>
    </source>
</evidence>
<dbReference type="RefSeq" id="XP_051611002.1">
    <property type="nucleotide sequence ID" value="XM_051755020.1"/>
</dbReference>
<proteinExistence type="inferred from homology"/>
<evidence type="ECO:0000259" key="5">
    <source>
        <dbReference type="Pfam" id="PF05179"/>
    </source>
</evidence>
<dbReference type="EMBL" id="JAIHNG010000034">
    <property type="protein sequence ID" value="KAI5967112.1"/>
    <property type="molecule type" value="Genomic_DNA"/>
</dbReference>
<dbReference type="GO" id="GO:0006368">
    <property type="term" value="P:transcription elongation by RNA polymerase II"/>
    <property type="evidence" value="ECO:0007669"/>
    <property type="project" value="InterPro"/>
</dbReference>
<dbReference type="GO" id="GO:0016593">
    <property type="term" value="C:Cdc73/Paf1 complex"/>
    <property type="evidence" value="ECO:0007669"/>
    <property type="project" value="InterPro"/>
</dbReference>
<accession>A0AAD5BIS5</accession>
<evidence type="ECO:0000256" key="3">
    <source>
        <dbReference type="ARBA" id="ARBA00023163"/>
    </source>
</evidence>
<evidence type="ECO:0000313" key="7">
    <source>
        <dbReference type="Proteomes" id="UP001204833"/>
    </source>
</evidence>
<sequence>MSGVAALQALRRAAIAGGSIKLFDKDGTETELVQDATQVSFGDDEKKYELDSKTNFYNDDEPQDLKSVVFCWMEEQTPDVDYKSKASEYNIPAFAYLQRYDLITWLKGTIDTCQFVKEDKDGANAQADQSKVGPDIDAVESKKRKLDDPQMDRINQFEKESVDHNAVLRGSKNIDFSYLISDAKKFMHELKRAKPSTKESKKESGSKKQPIIIVSPATTALLSLPNIKEFLENSHYTEPVPSNRPQSGVVVLNHPSDRLIKTGQKIMVVDNVDLFTNPDYWNRVIAIFTTGQSWQFSKYKFSKPEVLFQKYQGYYLGYNGEATPQQIKDWNVHEIKVDRGEKRFKDKVIVRDFWTEIDKILINKGYGKS</sequence>
<gene>
    <name evidence="6" type="ORF">KGF57_000541</name>
</gene>
<organism evidence="6 7">
    <name type="scientific">Candida theae</name>
    <dbReference type="NCBI Taxonomy" id="1198502"/>
    <lineage>
        <taxon>Eukaryota</taxon>
        <taxon>Fungi</taxon>
        <taxon>Dikarya</taxon>
        <taxon>Ascomycota</taxon>
        <taxon>Saccharomycotina</taxon>
        <taxon>Pichiomycetes</taxon>
        <taxon>Debaryomycetaceae</taxon>
        <taxon>Candida/Lodderomyces clade</taxon>
        <taxon>Candida</taxon>
    </lineage>
</organism>
<evidence type="ECO:0000256" key="1">
    <source>
        <dbReference type="ARBA" id="ARBA00004123"/>
    </source>
</evidence>
<evidence type="ECO:0000313" key="6">
    <source>
        <dbReference type="EMBL" id="KAI5967112.1"/>
    </source>
</evidence>
<comment type="subcellular location">
    <subcellularLocation>
        <location evidence="1">Nucleus</location>
    </subcellularLocation>
</comment>
<dbReference type="Pfam" id="PF05179">
    <property type="entry name" value="CDC73_C"/>
    <property type="match status" value="1"/>
</dbReference>